<feature type="region of interest" description="Disordered" evidence="2">
    <location>
        <begin position="141"/>
        <end position="160"/>
    </location>
</feature>
<feature type="region of interest" description="Disordered" evidence="2">
    <location>
        <begin position="1"/>
        <end position="21"/>
    </location>
</feature>
<accession>A0ABR2MI27</accession>
<evidence type="ECO:0000256" key="1">
    <source>
        <dbReference type="ARBA" id="ARBA00010016"/>
    </source>
</evidence>
<evidence type="ECO:0000256" key="2">
    <source>
        <dbReference type="SAM" id="MobiDB-lite"/>
    </source>
</evidence>
<dbReference type="Proteomes" id="UP001412067">
    <property type="component" value="Unassembled WGS sequence"/>
</dbReference>
<keyword evidence="4" id="KW-1185">Reference proteome</keyword>
<dbReference type="Pfam" id="PF04484">
    <property type="entry name" value="QWRF"/>
    <property type="match status" value="1"/>
</dbReference>
<evidence type="ECO:0000313" key="3">
    <source>
        <dbReference type="EMBL" id="KAK8963648.1"/>
    </source>
</evidence>
<name>A0ABR2MI27_9ASPA</name>
<evidence type="ECO:0000313" key="4">
    <source>
        <dbReference type="Proteomes" id="UP001412067"/>
    </source>
</evidence>
<proteinExistence type="inferred from homology"/>
<feature type="region of interest" description="Disordered" evidence="2">
    <location>
        <begin position="33"/>
        <end position="103"/>
    </location>
</feature>
<protein>
    <submittedName>
        <fullName evidence="3">Uncharacterized protein</fullName>
    </submittedName>
</protein>
<dbReference type="PANTHER" id="PTHR31807:SF2">
    <property type="entry name" value="PROTEIN SNOWY COTYLEDON 3"/>
    <property type="match status" value="1"/>
</dbReference>
<feature type="compositionally biased region" description="Low complexity" evidence="2">
    <location>
        <begin position="36"/>
        <end position="67"/>
    </location>
</feature>
<gene>
    <name evidence="3" type="ORF">KSP40_PGU019307</name>
</gene>
<organism evidence="3 4">
    <name type="scientific">Platanthera guangdongensis</name>
    <dbReference type="NCBI Taxonomy" id="2320717"/>
    <lineage>
        <taxon>Eukaryota</taxon>
        <taxon>Viridiplantae</taxon>
        <taxon>Streptophyta</taxon>
        <taxon>Embryophyta</taxon>
        <taxon>Tracheophyta</taxon>
        <taxon>Spermatophyta</taxon>
        <taxon>Magnoliopsida</taxon>
        <taxon>Liliopsida</taxon>
        <taxon>Asparagales</taxon>
        <taxon>Orchidaceae</taxon>
        <taxon>Orchidoideae</taxon>
        <taxon>Orchideae</taxon>
        <taxon>Orchidinae</taxon>
        <taxon>Platanthera</taxon>
    </lineage>
</organism>
<comment type="caution">
    <text evidence="3">The sequence shown here is derived from an EMBL/GenBank/DDBJ whole genome shotgun (WGS) entry which is preliminary data.</text>
</comment>
<dbReference type="InterPro" id="IPR007573">
    <property type="entry name" value="QWRF"/>
</dbReference>
<comment type="similarity">
    <text evidence="1">Belongs to the QWRF family.</text>
</comment>
<dbReference type="PANTHER" id="PTHR31807">
    <property type="entry name" value="AUGMIN FAMILY MEMBER"/>
    <property type="match status" value="1"/>
</dbReference>
<dbReference type="EMBL" id="JBBWWR010000007">
    <property type="protein sequence ID" value="KAK8963648.1"/>
    <property type="molecule type" value="Genomic_DNA"/>
</dbReference>
<reference evidence="3 4" key="1">
    <citation type="journal article" date="2022" name="Nat. Plants">
        <title>Genomes of leafy and leafless Platanthera orchids illuminate the evolution of mycoheterotrophy.</title>
        <authorList>
            <person name="Li M.H."/>
            <person name="Liu K.W."/>
            <person name="Li Z."/>
            <person name="Lu H.C."/>
            <person name="Ye Q.L."/>
            <person name="Zhang D."/>
            <person name="Wang J.Y."/>
            <person name="Li Y.F."/>
            <person name="Zhong Z.M."/>
            <person name="Liu X."/>
            <person name="Yu X."/>
            <person name="Liu D.K."/>
            <person name="Tu X.D."/>
            <person name="Liu B."/>
            <person name="Hao Y."/>
            <person name="Liao X.Y."/>
            <person name="Jiang Y.T."/>
            <person name="Sun W.H."/>
            <person name="Chen J."/>
            <person name="Chen Y.Q."/>
            <person name="Ai Y."/>
            <person name="Zhai J.W."/>
            <person name="Wu S.S."/>
            <person name="Zhou Z."/>
            <person name="Hsiao Y.Y."/>
            <person name="Wu W.L."/>
            <person name="Chen Y.Y."/>
            <person name="Lin Y.F."/>
            <person name="Hsu J.L."/>
            <person name="Li C.Y."/>
            <person name="Wang Z.W."/>
            <person name="Zhao X."/>
            <person name="Zhong W.Y."/>
            <person name="Ma X.K."/>
            <person name="Ma L."/>
            <person name="Huang J."/>
            <person name="Chen G.Z."/>
            <person name="Huang M.Z."/>
            <person name="Huang L."/>
            <person name="Peng D.H."/>
            <person name="Luo Y.B."/>
            <person name="Zou S.Q."/>
            <person name="Chen S.P."/>
            <person name="Lan S."/>
            <person name="Tsai W.C."/>
            <person name="Van de Peer Y."/>
            <person name="Liu Z.J."/>
        </authorList>
    </citation>
    <scope>NUCLEOTIDE SEQUENCE [LARGE SCALE GENOMIC DNA]</scope>
    <source>
        <strain evidence="3">Lor288</strain>
    </source>
</reference>
<sequence>MLAAKRCSKDGARNDTAFFTSSGGVRRVCSKEIPSRHLSSSPPSSFKSNSSSISTFSSPSSSSSSPPSHIPLPFPNPPPATPALSQTRSKSLDRTKTSPECADSDWRSVAAARTVLRTTSRSLSVSFQGESFFYQTAKVKPSPLYGPKSSSPREDGISRPGRNIMASYSGGQVGNAPSIISFASEVRRTKKGERRIEDAHMLRLLHNRYLQWRYINSRAESSSSTQLTKTKDSIYNVWITILELHDSAMNKQILLQIFRRNLKLASILKEQIAYLEEWSTLHKDHEISVKGSIEALEASTLRLPVIDGAKVSPLCVKSLLQVEAISSLVSELSKAAKFERSLLNQSRELLSMVAALHVYY</sequence>
<feature type="compositionally biased region" description="Pro residues" evidence="2">
    <location>
        <begin position="68"/>
        <end position="81"/>
    </location>
</feature>